<reference evidence="1 2" key="1">
    <citation type="submission" date="2023-07" db="EMBL/GenBank/DDBJ databases">
        <title>Novel species in genus Planococcus.</title>
        <authorList>
            <person name="Ning S."/>
        </authorList>
    </citation>
    <scope>NUCLEOTIDE SEQUENCE [LARGE SCALE GENOMIC DNA]</scope>
    <source>
        <strain evidence="1 2">N017</strain>
    </source>
</reference>
<dbReference type="EMBL" id="JAUJWU010000001">
    <property type="protein sequence ID" value="MDN7245471.1"/>
    <property type="molecule type" value="Genomic_DNA"/>
</dbReference>
<accession>A0ABT8NC50</accession>
<gene>
    <name evidence="1" type="ORF">QWY13_08150</name>
</gene>
<evidence type="ECO:0000313" key="1">
    <source>
        <dbReference type="EMBL" id="MDN7245471.1"/>
    </source>
</evidence>
<dbReference type="RefSeq" id="WP_301855997.1">
    <property type="nucleotide sequence ID" value="NZ_JAUJWU010000001.1"/>
</dbReference>
<protein>
    <submittedName>
        <fullName evidence="1">Uncharacterized protein</fullName>
    </submittedName>
</protein>
<proteinExistence type="predicted"/>
<evidence type="ECO:0000313" key="2">
    <source>
        <dbReference type="Proteomes" id="UP001172142"/>
    </source>
</evidence>
<sequence length="225" mass="26643">MELFNKDADISYFNLVTESNQVKVKFDLADKELTIDLYVSPEKKVCIIGQKANYICWCSITDLNDKENNKKIFNYIANNRFDKFTHEYLAMGNEKYGEIGDWHRSAITKSPKEGIAWKTPFGQFGDGEDPEVYGEFFADNLVWFYQELLDKCSFRIRSSMYKVVLNNYLDLLNKEVDYNQIKPLMSILENESYLRVSPDETIRELYLECMKKGRYLYNRYMDKAR</sequence>
<name>A0ABT8NC50_9BACL</name>
<organism evidence="1 2">
    <name type="scientific">Planococcus shenhongbingii</name>
    <dbReference type="NCBI Taxonomy" id="3058398"/>
    <lineage>
        <taxon>Bacteria</taxon>
        <taxon>Bacillati</taxon>
        <taxon>Bacillota</taxon>
        <taxon>Bacilli</taxon>
        <taxon>Bacillales</taxon>
        <taxon>Caryophanaceae</taxon>
        <taxon>Planococcus</taxon>
    </lineage>
</organism>
<dbReference type="Proteomes" id="UP001172142">
    <property type="component" value="Unassembled WGS sequence"/>
</dbReference>
<keyword evidence="2" id="KW-1185">Reference proteome</keyword>
<comment type="caution">
    <text evidence="1">The sequence shown here is derived from an EMBL/GenBank/DDBJ whole genome shotgun (WGS) entry which is preliminary data.</text>
</comment>